<evidence type="ECO:0000256" key="1">
    <source>
        <dbReference type="SAM" id="Coils"/>
    </source>
</evidence>
<evidence type="ECO:0000256" key="2">
    <source>
        <dbReference type="SAM" id="Phobius"/>
    </source>
</evidence>
<dbReference type="GO" id="GO:0140359">
    <property type="term" value="F:ABC-type transporter activity"/>
    <property type="evidence" value="ECO:0007669"/>
    <property type="project" value="InterPro"/>
</dbReference>
<feature type="transmembrane region" description="Helical" evidence="2">
    <location>
        <begin position="346"/>
        <end position="369"/>
    </location>
</feature>
<proteinExistence type="predicted"/>
<feature type="transmembrane region" description="Helical" evidence="2">
    <location>
        <begin position="438"/>
        <end position="463"/>
    </location>
</feature>
<keyword evidence="2" id="KW-1133">Transmembrane helix</keyword>
<dbReference type="Pfam" id="PF12679">
    <property type="entry name" value="ABC2_membrane_2"/>
    <property type="match status" value="1"/>
</dbReference>
<dbReference type="RefSeq" id="WP_045145041.1">
    <property type="nucleotide sequence ID" value="NZ_CABHIF010000023.1"/>
</dbReference>
<dbReference type="PANTHER" id="PTHR37305">
    <property type="entry name" value="INTEGRAL MEMBRANE PROTEIN-RELATED"/>
    <property type="match status" value="1"/>
</dbReference>
<organism evidence="3">
    <name type="scientific">Clostridium butyricum</name>
    <dbReference type="NCBI Taxonomy" id="1492"/>
    <lineage>
        <taxon>Bacteria</taxon>
        <taxon>Bacillati</taxon>
        <taxon>Bacillota</taxon>
        <taxon>Clostridia</taxon>
        <taxon>Eubacteriales</taxon>
        <taxon>Clostridiaceae</taxon>
        <taxon>Clostridium</taxon>
    </lineage>
</organism>
<reference evidence="3" key="1">
    <citation type="submission" date="2019-11" db="EMBL/GenBank/DDBJ databases">
        <authorList>
            <person name="Feng L."/>
        </authorList>
    </citation>
    <scope>NUCLEOTIDE SEQUENCE</scope>
    <source>
        <strain evidence="3">CButyricumLFYP62</strain>
    </source>
</reference>
<feature type="transmembrane region" description="Helical" evidence="2">
    <location>
        <begin position="390"/>
        <end position="418"/>
    </location>
</feature>
<dbReference type="GO" id="GO:0005886">
    <property type="term" value="C:plasma membrane"/>
    <property type="evidence" value="ECO:0007669"/>
    <property type="project" value="UniProtKB-SubCell"/>
</dbReference>
<feature type="transmembrane region" description="Helical" evidence="2">
    <location>
        <begin position="20"/>
        <end position="38"/>
    </location>
</feature>
<sequence>MKVLSLTYNELVKQFKKVSINIMIALILISAIILPIVMKNIQPNDYSKNRIESSQFMAEDLQYQIDSLQNDKSEKAAIQRKYYSIEKEYNQLISDNRIPFGDWREQEIEQLKYQLYKLAAIEFVLEGYSKEVVLECLSSEDPKQVENYYTLTLEKKKEIEAEYIAKINELKDVINNFDYNRHTELEIQRKKEFIALRQKDMDEYEKLVAKNPTDEEGKAKLEQLKKEKEIAERDISQFEQDLSLLQFRYENKIDYNNNNWKNNSIKSIESELQDLRIAMLDEKAFSVSLNNDSLVTSYDEYVKSYKNANEKRVHKIKELWYGLENNIPDLGTVKDARSVIDSTYEVYVILAVLMVIIIGGGIVASEYANGSIRLLMIRPVARWKILLSKLLSILIVGFSIVILGVTILTISSCVVFGFETLKVPVLETINGSIVETSYLKYMIPQLLVSTGSLLFIASLVFMISTLARNTALAVALGMLLYFGSGPLSGMLIGFKQTWLINTIIPYINGSYFKFTPYFSDLLKSNGMELNYILGAKQLVVISAIMLIITFVTFKKKDIKN</sequence>
<dbReference type="EMBL" id="CACRTU010000019">
    <property type="protein sequence ID" value="VYU35455.1"/>
    <property type="molecule type" value="Genomic_DNA"/>
</dbReference>
<name>A0A6N3E5P3_CLOBU</name>
<feature type="transmembrane region" description="Helical" evidence="2">
    <location>
        <begin position="470"/>
        <end position="492"/>
    </location>
</feature>
<dbReference type="AlphaFoldDB" id="A0A6N3E5P3"/>
<keyword evidence="2" id="KW-0472">Membrane</keyword>
<keyword evidence="1" id="KW-0175">Coiled coil</keyword>
<feature type="transmembrane region" description="Helical" evidence="2">
    <location>
        <begin position="531"/>
        <end position="553"/>
    </location>
</feature>
<keyword evidence="2" id="KW-0812">Transmembrane</keyword>
<accession>A0A6N3E5P3</accession>
<dbReference type="PANTHER" id="PTHR37305:SF1">
    <property type="entry name" value="MEMBRANE PROTEIN"/>
    <property type="match status" value="1"/>
</dbReference>
<feature type="coiled-coil region" evidence="1">
    <location>
        <begin position="214"/>
        <end position="241"/>
    </location>
</feature>
<evidence type="ECO:0000313" key="3">
    <source>
        <dbReference type="EMBL" id="VYU35455.1"/>
    </source>
</evidence>
<protein>
    <submittedName>
        <fullName evidence="3">ABC-2 family transporter protein</fullName>
    </submittedName>
</protein>
<gene>
    <name evidence="3" type="ORF">CBLFYP62_02086</name>
</gene>